<feature type="transmembrane region" description="Helical" evidence="1">
    <location>
        <begin position="19"/>
        <end position="39"/>
    </location>
</feature>
<feature type="transmembrane region" description="Helical" evidence="1">
    <location>
        <begin position="121"/>
        <end position="146"/>
    </location>
</feature>
<feature type="transmembrane region" description="Helical" evidence="1">
    <location>
        <begin position="83"/>
        <end position="101"/>
    </location>
</feature>
<keyword evidence="3" id="KW-1185">Reference proteome</keyword>
<proteinExistence type="predicted"/>
<keyword evidence="1" id="KW-0812">Transmembrane</keyword>
<evidence type="ECO:0000313" key="3">
    <source>
        <dbReference type="Proteomes" id="UP001596096"/>
    </source>
</evidence>
<gene>
    <name evidence="2" type="ORF">ACFPUY_33845</name>
</gene>
<organism evidence="2 3">
    <name type="scientific">Nonomuraea harbinensis</name>
    <dbReference type="NCBI Taxonomy" id="1286938"/>
    <lineage>
        <taxon>Bacteria</taxon>
        <taxon>Bacillati</taxon>
        <taxon>Actinomycetota</taxon>
        <taxon>Actinomycetes</taxon>
        <taxon>Streptosporangiales</taxon>
        <taxon>Streptosporangiaceae</taxon>
        <taxon>Nonomuraea</taxon>
    </lineage>
</organism>
<evidence type="ECO:0000313" key="2">
    <source>
        <dbReference type="EMBL" id="MFC5820109.1"/>
    </source>
</evidence>
<evidence type="ECO:0000256" key="1">
    <source>
        <dbReference type="SAM" id="Phobius"/>
    </source>
</evidence>
<sequence>MSTVLGTPLRRVMQWHRPLMLMVASMLLLLVVSTIGLVLDDRVLLGAPVWLKPFKFAVSMAVYGTTLAWMLSLPHRGRKWTSGLATVFAVTGFVDTVIVAVQAARGTFSHFHKSTAPAEKIMLVVFGNAVLLIMLANLALAIILAFQRVHADRAMSRAIHTGLALAVAGMALGFLIPIQGKAETALTTSGQQVSLSSGHSVGVPDGGPGLPLTQWSTTGGDLRVPHFVGMHGLQVMLIAALLLAALAARYPRLRDDRTRARLIAVFAASYTGLIALVTWQALRAQPLIHPDALTLTAAALLAALTAVATATVLATRPGPDRRI</sequence>
<dbReference type="EMBL" id="JBHSNW010000023">
    <property type="protein sequence ID" value="MFC5820109.1"/>
    <property type="molecule type" value="Genomic_DNA"/>
</dbReference>
<comment type="caution">
    <text evidence="2">The sequence shown here is derived from an EMBL/GenBank/DDBJ whole genome shotgun (WGS) entry which is preliminary data.</text>
</comment>
<keyword evidence="1" id="KW-1133">Transmembrane helix</keyword>
<feature type="transmembrane region" description="Helical" evidence="1">
    <location>
        <begin position="54"/>
        <end position="71"/>
    </location>
</feature>
<accession>A0ABW1C4S6</accession>
<feature type="transmembrane region" description="Helical" evidence="1">
    <location>
        <begin position="231"/>
        <end position="250"/>
    </location>
</feature>
<feature type="transmembrane region" description="Helical" evidence="1">
    <location>
        <begin position="294"/>
        <end position="314"/>
    </location>
</feature>
<reference evidence="3" key="1">
    <citation type="journal article" date="2019" name="Int. J. Syst. Evol. Microbiol.">
        <title>The Global Catalogue of Microorganisms (GCM) 10K type strain sequencing project: providing services to taxonomists for standard genome sequencing and annotation.</title>
        <authorList>
            <consortium name="The Broad Institute Genomics Platform"/>
            <consortium name="The Broad Institute Genome Sequencing Center for Infectious Disease"/>
            <person name="Wu L."/>
            <person name="Ma J."/>
        </authorList>
    </citation>
    <scope>NUCLEOTIDE SEQUENCE [LARGE SCALE GENOMIC DNA]</scope>
    <source>
        <strain evidence="3">CGMCC 4.7106</strain>
    </source>
</reference>
<feature type="transmembrane region" description="Helical" evidence="1">
    <location>
        <begin position="262"/>
        <end position="282"/>
    </location>
</feature>
<feature type="transmembrane region" description="Helical" evidence="1">
    <location>
        <begin position="158"/>
        <end position="178"/>
    </location>
</feature>
<protein>
    <submittedName>
        <fullName evidence="2">Uncharacterized protein</fullName>
    </submittedName>
</protein>
<name>A0ABW1C4S6_9ACTN</name>
<dbReference type="Proteomes" id="UP001596096">
    <property type="component" value="Unassembled WGS sequence"/>
</dbReference>
<dbReference type="RefSeq" id="WP_219546177.1">
    <property type="nucleotide sequence ID" value="NZ_JAHKRN010000021.1"/>
</dbReference>
<keyword evidence="1" id="KW-0472">Membrane</keyword>